<dbReference type="Proteomes" id="UP001353858">
    <property type="component" value="Unassembled WGS sequence"/>
</dbReference>
<keyword evidence="2" id="KW-1185">Reference proteome</keyword>
<comment type="caution">
    <text evidence="1">The sequence shown here is derived from an EMBL/GenBank/DDBJ whole genome shotgun (WGS) entry which is preliminary data.</text>
</comment>
<dbReference type="AlphaFoldDB" id="A0AAN7PZV5"/>
<proteinExistence type="predicted"/>
<name>A0AAN7PZV5_9COLE</name>
<protein>
    <recommendedName>
        <fullName evidence="3">CST complex subunit CTC1</fullName>
    </recommendedName>
</protein>
<evidence type="ECO:0008006" key="3">
    <source>
        <dbReference type="Google" id="ProtNLM"/>
    </source>
</evidence>
<accession>A0AAN7PZV5</accession>
<evidence type="ECO:0000313" key="1">
    <source>
        <dbReference type="EMBL" id="KAK4874070.1"/>
    </source>
</evidence>
<evidence type="ECO:0000313" key="2">
    <source>
        <dbReference type="Proteomes" id="UP001353858"/>
    </source>
</evidence>
<gene>
    <name evidence="1" type="ORF">RN001_013430</name>
</gene>
<dbReference type="EMBL" id="JARPUR010000006">
    <property type="protein sequence ID" value="KAK4874070.1"/>
    <property type="molecule type" value="Genomic_DNA"/>
</dbReference>
<sequence>MNYEGRVTSLNVTTMSFVVDNNITVHTGHLAARTNKYHLPEIGEHVNIYNAHFMLSSSIKVQKLFVCDRGKIVCEHYTDADDTSFPELIDDYNLGCSDLEVIDASIPVITDHIKDLSQNSAMEIMFEIVQVLADIDKSKNRHKCLNKIIAPLSIKTISDYNFVDSYPNKEEKMPVWFFGSHSKYQKDKLLGYLQINKRYGILLLRDVNGVKPCVMVNSSKINVIDIVNKFVIIQNFRVFTELYRENEVPCLEYLFFDVKDVLVLEGLCHKNCENMQQLIVKEVPENFSYVYKFKFQLLKKATVNVNKRSQIECWLEVLLVEKSEQIYLGFNAYQVQLIPLLEEGHLYEVYHSDKLIECVNQEITRITTRNVLKFQEKNAIFVRVSEESSYSVLSIADLVGKEFNGGLISMQGILSVKKLTPALSSRTKKNSTLKEFGTPGSSTHTLIFEDDQGNSTVLLYVNNWENLQMPLGLIPGMRVCVKNVLFHKKYLKSTALTSFEILSYEPPVLFDTVNLCQNVERGCDKYSYLGWGDLIPCNVLVWSRVSVLFVRSLKIIYSCNGCQNECACPINTTLTFYTTDEFGSSLVLSKSMELLRLLLGLEPGQWKIWCNAFKEVKEYVYNDSEMNQSGDVHIQAFCEALKTSIQTTNTCRLSNLELKCRKLDNNSNEDNDGLPLWFCVDARINEFIKISIVK</sequence>
<organism evidence="1 2">
    <name type="scientific">Aquatica leii</name>
    <dbReference type="NCBI Taxonomy" id="1421715"/>
    <lineage>
        <taxon>Eukaryota</taxon>
        <taxon>Metazoa</taxon>
        <taxon>Ecdysozoa</taxon>
        <taxon>Arthropoda</taxon>
        <taxon>Hexapoda</taxon>
        <taxon>Insecta</taxon>
        <taxon>Pterygota</taxon>
        <taxon>Neoptera</taxon>
        <taxon>Endopterygota</taxon>
        <taxon>Coleoptera</taxon>
        <taxon>Polyphaga</taxon>
        <taxon>Elateriformia</taxon>
        <taxon>Elateroidea</taxon>
        <taxon>Lampyridae</taxon>
        <taxon>Luciolinae</taxon>
        <taxon>Aquatica</taxon>
    </lineage>
</organism>
<reference evidence="2" key="1">
    <citation type="submission" date="2023-01" db="EMBL/GenBank/DDBJ databases">
        <title>Key to firefly adult light organ development and bioluminescence: homeobox transcription factors regulate luciferase expression and transportation to peroxisome.</title>
        <authorList>
            <person name="Fu X."/>
        </authorList>
    </citation>
    <scope>NUCLEOTIDE SEQUENCE [LARGE SCALE GENOMIC DNA]</scope>
</reference>